<dbReference type="STRING" id="30069.A0A182YE52"/>
<dbReference type="InterPro" id="IPR000210">
    <property type="entry name" value="BTB/POZ_dom"/>
</dbReference>
<dbReference type="SMART" id="SM00225">
    <property type="entry name" value="BTB"/>
    <property type="match status" value="1"/>
</dbReference>
<dbReference type="VEuPathDB" id="VectorBase:ASTEI06738"/>
<dbReference type="PANTHER" id="PTHR24410">
    <property type="entry name" value="HL07962P-RELATED"/>
    <property type="match status" value="1"/>
</dbReference>
<name>A0A182YE52_ANOST</name>
<dbReference type="EnsemblMetazoa" id="ASTEI06738-RA">
    <property type="protein sequence ID" value="ASTEI06738-PA"/>
    <property type="gene ID" value="ASTEI06738"/>
</dbReference>
<dbReference type="SUPFAM" id="SSF54695">
    <property type="entry name" value="POZ domain"/>
    <property type="match status" value="1"/>
</dbReference>
<dbReference type="VEuPathDB" id="VectorBase:ASTEI20_032759"/>
<evidence type="ECO:0000313" key="2">
    <source>
        <dbReference type="Proteomes" id="UP000076408"/>
    </source>
</evidence>
<accession>A0A182YE52</accession>
<keyword evidence="2" id="KW-1185">Reference proteome</keyword>
<dbReference type="Pfam" id="PF00651">
    <property type="entry name" value="BTB"/>
    <property type="match status" value="1"/>
</dbReference>
<dbReference type="OMA" id="MRCCVNN"/>
<dbReference type="PROSITE" id="PS50097">
    <property type="entry name" value="BTB"/>
    <property type="match status" value="1"/>
</dbReference>
<organism evidence="1 2">
    <name type="scientific">Anopheles stephensi</name>
    <name type="common">Indo-Pakistan malaria mosquito</name>
    <dbReference type="NCBI Taxonomy" id="30069"/>
    <lineage>
        <taxon>Eukaryota</taxon>
        <taxon>Metazoa</taxon>
        <taxon>Ecdysozoa</taxon>
        <taxon>Arthropoda</taxon>
        <taxon>Hexapoda</taxon>
        <taxon>Insecta</taxon>
        <taxon>Pterygota</taxon>
        <taxon>Neoptera</taxon>
        <taxon>Endopterygota</taxon>
        <taxon>Diptera</taxon>
        <taxon>Nematocera</taxon>
        <taxon>Culicoidea</taxon>
        <taxon>Culicidae</taxon>
        <taxon>Anophelinae</taxon>
        <taxon>Anopheles</taxon>
    </lineage>
</organism>
<dbReference type="Proteomes" id="UP000076408">
    <property type="component" value="Unassembled WGS sequence"/>
</dbReference>
<dbReference type="InterPro" id="IPR011333">
    <property type="entry name" value="SKP1/BTB/POZ_sf"/>
</dbReference>
<dbReference type="AlphaFoldDB" id="A0A182YE52"/>
<sequence length="425" mass="49100">MCSQQVASNIETMAKEPQPTDFDQRFNEWRKKKHLVDCSFRVGEDVYHGHKLILSAASPVFEAMFYGALAEKQTVKIADIKPLVFERMLDYIYVGTIDFESVQNIEELLELYYCAEKYMIDSLHEKCVSYFGKNIKPNNVLKILDIAYRMNLDDIIYSCMCVLKHFFSSGMSLSNIILERNHHLSKNCVDLILEDNFEVKDNIICMIRAWCITECEQNRLEINRDSMKTVLQDIELPDTLKDTIVGCSFTNFTPIAGDKSGWIPVQRIHYKAVRPLIIGDEMDFEANITTNRFIVIKSININSRLLPQLKVTDVRQETYTEKLTVEISAKHSNDRQKIYQKEHLICDVAFNDCLQLSLTEQIVLFPDVTYMVRLKWDANSLGYEYPRSILSAYGKSKQLLVNFNENIYLQSSGSILNGVVCALYK</sequence>
<dbReference type="InterPro" id="IPR051481">
    <property type="entry name" value="BTB-POZ/Galectin-3-binding"/>
</dbReference>
<proteinExistence type="predicted"/>
<evidence type="ECO:0000313" key="1">
    <source>
        <dbReference type="EnsemblMetazoa" id="ASTEI06738-PA"/>
    </source>
</evidence>
<dbReference type="VEuPathDB" id="VectorBase:ASTE006683"/>
<protein>
    <submittedName>
        <fullName evidence="1">BTB domain-containing protein</fullName>
    </submittedName>
</protein>
<dbReference type="CDD" id="cd18186">
    <property type="entry name" value="BTB_POZ_ZBTB_KLHL-like"/>
    <property type="match status" value="1"/>
</dbReference>
<dbReference type="PANTHER" id="PTHR24410:SF47">
    <property type="entry name" value="BTB DOMAIN-CONTAINING PROTEIN"/>
    <property type="match status" value="1"/>
</dbReference>
<reference evidence="1" key="2">
    <citation type="submission" date="2020-05" db="UniProtKB">
        <authorList>
            <consortium name="EnsemblMetazoa"/>
        </authorList>
    </citation>
    <scope>IDENTIFICATION</scope>
    <source>
        <strain evidence="1">Indian</strain>
    </source>
</reference>
<reference evidence="2" key="1">
    <citation type="journal article" date="2014" name="Genome Biol.">
        <title>Genome analysis of a major urban malaria vector mosquito, Anopheles stephensi.</title>
        <authorList>
            <person name="Jiang X."/>
            <person name="Peery A."/>
            <person name="Hall A.B."/>
            <person name="Sharma A."/>
            <person name="Chen X.G."/>
            <person name="Waterhouse R.M."/>
            <person name="Komissarov A."/>
            <person name="Riehle M.M."/>
            <person name="Shouche Y."/>
            <person name="Sharakhova M.V."/>
            <person name="Lawson D."/>
            <person name="Pakpour N."/>
            <person name="Arensburger P."/>
            <person name="Davidson V.L."/>
            <person name="Eiglmeier K."/>
            <person name="Emrich S."/>
            <person name="George P."/>
            <person name="Kennedy R.C."/>
            <person name="Mane S.P."/>
            <person name="Maslen G."/>
            <person name="Oringanje C."/>
            <person name="Qi Y."/>
            <person name="Settlage R."/>
            <person name="Tojo M."/>
            <person name="Tubio J.M."/>
            <person name="Unger M.F."/>
            <person name="Wang B."/>
            <person name="Vernick K.D."/>
            <person name="Ribeiro J.M."/>
            <person name="James A.A."/>
            <person name="Michel K."/>
            <person name="Riehle M.A."/>
            <person name="Luckhart S."/>
            <person name="Sharakhov I.V."/>
            <person name="Tu Z."/>
        </authorList>
    </citation>
    <scope>NUCLEOTIDE SEQUENCE [LARGE SCALE GENOMIC DNA]</scope>
    <source>
        <strain evidence="2">Indian</strain>
    </source>
</reference>
<dbReference type="Gene3D" id="3.30.710.10">
    <property type="entry name" value="Potassium Channel Kv1.1, Chain A"/>
    <property type="match status" value="1"/>
</dbReference>